<gene>
    <name evidence="3" type="ORF">FMEXI_162</name>
</gene>
<feature type="region of interest" description="Disordered" evidence="1">
    <location>
        <begin position="382"/>
        <end position="426"/>
    </location>
</feature>
<feature type="region of interest" description="Disordered" evidence="1">
    <location>
        <begin position="154"/>
        <end position="210"/>
    </location>
</feature>
<dbReference type="AlphaFoldDB" id="A0A8H5NAP1"/>
<keyword evidence="3" id="KW-0812">Transmembrane</keyword>
<dbReference type="PANTHER" id="PTHR38886:SF1">
    <property type="entry name" value="NACHT-NTPASE AND P-LOOP NTPASES N-TERMINAL DOMAIN-CONTAINING PROTEIN"/>
    <property type="match status" value="1"/>
</dbReference>
<accession>A0A8H5NAP1</accession>
<keyword evidence="3" id="KW-0472">Membrane</keyword>
<feature type="compositionally biased region" description="Basic and acidic residues" evidence="1">
    <location>
        <begin position="393"/>
        <end position="426"/>
    </location>
</feature>
<feature type="compositionally biased region" description="Acidic residues" evidence="1">
    <location>
        <begin position="550"/>
        <end position="571"/>
    </location>
</feature>
<protein>
    <submittedName>
        <fullName evidence="3">ABC transporter transmembrane domain-containing protein</fullName>
    </submittedName>
</protein>
<sequence length="571" mass="64214">MSFGYSVGDVIAGANLTYRLIRIMADTEGGSDEYVEAMSELAAMQQAFLQISEIRNHKQLPPATVNAASHIVLSSMDTIAKFLERTKKYQRRLEDPRNSTFQSSWHKIGWTLYKSHELRTLRDALHSRLTSVQVLLSAASYCTPLPSTVARYQAADQNSHDPSIAEASPAPPHSPVSGSTHDRDADVAENNHKGSNLSSPLPEQNFRTIPTSEGSNLRQFIHFKDAVGRKFKFPWEKSRKWSDLEDLIKQAFDQVDVLGPHVMEGHYDLIGADGKIILPSIWEDIVEPDMDIVMTMWPMEILNKQPLLPGVPPPIVEGHRNQGPGQPPPSREFMSDTPGMQHWSDDKVRVTAVNTTHDARHRNSRTPEILPLPITSTPHAIAQGHITTPGSEVETRAGSKESRYRHRQPGDARDSQEPRPKQRLMSDEEFIRRINGLDAITKPAVIEIIKEMEKRSRITQAQSEEMIKSLKIMPLDSFEDSVRAYQAEMSSQQIGPERSSSQDSHRGSSPVPTYLRDIVDKGKAKRREREEDGVYSDDRQDHDSVASMSDWEDYTENEETITEDGDDGPTS</sequence>
<dbReference type="EMBL" id="JAAOAM010000004">
    <property type="protein sequence ID" value="KAF5558967.1"/>
    <property type="molecule type" value="Genomic_DNA"/>
</dbReference>
<evidence type="ECO:0000313" key="3">
    <source>
        <dbReference type="EMBL" id="KAF5558967.1"/>
    </source>
</evidence>
<comment type="caution">
    <text evidence="3">The sequence shown here is derived from an EMBL/GenBank/DDBJ whole genome shotgun (WGS) entry which is preliminary data.</text>
</comment>
<feature type="region of interest" description="Disordered" evidence="1">
    <location>
        <begin position="487"/>
        <end position="571"/>
    </location>
</feature>
<feature type="compositionally biased region" description="Basic and acidic residues" evidence="1">
    <location>
        <begin position="517"/>
        <end position="544"/>
    </location>
</feature>
<feature type="compositionally biased region" description="Basic and acidic residues" evidence="1">
    <location>
        <begin position="180"/>
        <end position="192"/>
    </location>
</feature>
<reference evidence="3 4" key="1">
    <citation type="submission" date="2020-05" db="EMBL/GenBank/DDBJ databases">
        <title>Identification and distribution of gene clusters putatively required for synthesis of sphingolipid metabolism inhibitors in phylogenetically diverse species of the filamentous fungus Fusarium.</title>
        <authorList>
            <person name="Kim H.-S."/>
            <person name="Busman M."/>
            <person name="Brown D.W."/>
            <person name="Divon H."/>
            <person name="Uhlig S."/>
            <person name="Proctor R.H."/>
        </authorList>
    </citation>
    <scope>NUCLEOTIDE SEQUENCE [LARGE SCALE GENOMIC DNA]</scope>
    <source>
        <strain evidence="3 4">NRRL 53147</strain>
    </source>
</reference>
<evidence type="ECO:0000259" key="2">
    <source>
        <dbReference type="Pfam" id="PF22893"/>
    </source>
</evidence>
<dbReference type="Pfam" id="PF22893">
    <property type="entry name" value="ULD_2"/>
    <property type="match status" value="1"/>
</dbReference>
<proteinExistence type="predicted"/>
<evidence type="ECO:0000256" key="1">
    <source>
        <dbReference type="SAM" id="MobiDB-lite"/>
    </source>
</evidence>
<dbReference type="PANTHER" id="PTHR38886">
    <property type="entry name" value="SESA DOMAIN-CONTAINING PROTEIN"/>
    <property type="match status" value="1"/>
</dbReference>
<dbReference type="Proteomes" id="UP000522262">
    <property type="component" value="Unassembled WGS sequence"/>
</dbReference>
<keyword evidence="4" id="KW-1185">Reference proteome</keyword>
<name>A0A8H5NAP1_9HYPO</name>
<feature type="compositionally biased region" description="Polar residues" evidence="1">
    <location>
        <begin position="193"/>
        <end position="210"/>
    </location>
</feature>
<feature type="region of interest" description="Disordered" evidence="1">
    <location>
        <begin position="317"/>
        <end position="336"/>
    </location>
</feature>
<feature type="domain" description="Ubiquitin-like" evidence="2">
    <location>
        <begin position="219"/>
        <end position="299"/>
    </location>
</feature>
<evidence type="ECO:0000313" key="4">
    <source>
        <dbReference type="Proteomes" id="UP000522262"/>
    </source>
</evidence>
<organism evidence="3 4">
    <name type="scientific">Fusarium mexicanum</name>
    <dbReference type="NCBI Taxonomy" id="751941"/>
    <lineage>
        <taxon>Eukaryota</taxon>
        <taxon>Fungi</taxon>
        <taxon>Dikarya</taxon>
        <taxon>Ascomycota</taxon>
        <taxon>Pezizomycotina</taxon>
        <taxon>Sordariomycetes</taxon>
        <taxon>Hypocreomycetidae</taxon>
        <taxon>Hypocreales</taxon>
        <taxon>Nectriaceae</taxon>
        <taxon>Fusarium</taxon>
        <taxon>Fusarium fujikuroi species complex</taxon>
    </lineage>
</organism>
<dbReference type="InterPro" id="IPR054464">
    <property type="entry name" value="ULD_fung"/>
</dbReference>